<evidence type="ECO:0000313" key="3">
    <source>
        <dbReference type="EMBL" id="CAF3930515.1"/>
    </source>
</evidence>
<comment type="caution">
    <text evidence="3">The sequence shown here is derived from an EMBL/GenBank/DDBJ whole genome shotgun (WGS) entry which is preliminary data.</text>
</comment>
<accession>A0A819JBW0</accession>
<organism evidence="3 4">
    <name type="scientific">Rotaria magnacalcarata</name>
    <dbReference type="NCBI Taxonomy" id="392030"/>
    <lineage>
        <taxon>Eukaryota</taxon>
        <taxon>Metazoa</taxon>
        <taxon>Spiralia</taxon>
        <taxon>Gnathifera</taxon>
        <taxon>Rotifera</taxon>
        <taxon>Eurotatoria</taxon>
        <taxon>Bdelloidea</taxon>
        <taxon>Philodinida</taxon>
        <taxon>Philodinidae</taxon>
        <taxon>Rotaria</taxon>
    </lineage>
</organism>
<evidence type="ECO:0000313" key="4">
    <source>
        <dbReference type="Proteomes" id="UP000663866"/>
    </source>
</evidence>
<gene>
    <name evidence="3" type="ORF">OVN521_LOCUS11102</name>
</gene>
<proteinExistence type="predicted"/>
<dbReference type="AlphaFoldDB" id="A0A819JBW0"/>
<dbReference type="EMBL" id="CAJOBG010001453">
    <property type="protein sequence ID" value="CAF3930515.1"/>
    <property type="molecule type" value="Genomic_DNA"/>
</dbReference>
<feature type="region of interest" description="Disordered" evidence="2">
    <location>
        <begin position="148"/>
        <end position="168"/>
    </location>
</feature>
<dbReference type="Proteomes" id="UP000663866">
    <property type="component" value="Unassembled WGS sequence"/>
</dbReference>
<evidence type="ECO:0000256" key="1">
    <source>
        <dbReference type="SAM" id="Coils"/>
    </source>
</evidence>
<keyword evidence="4" id="KW-1185">Reference proteome</keyword>
<protein>
    <submittedName>
        <fullName evidence="3">Uncharacterized protein</fullName>
    </submittedName>
</protein>
<name>A0A819JBW0_9BILA</name>
<keyword evidence="1" id="KW-0175">Coiled coil</keyword>
<feature type="coiled-coil region" evidence="1">
    <location>
        <begin position="253"/>
        <end position="314"/>
    </location>
</feature>
<evidence type="ECO:0000256" key="2">
    <source>
        <dbReference type="SAM" id="MobiDB-lite"/>
    </source>
</evidence>
<sequence length="353" mass="40878">MYKNVHCHEQRNTTTRAPSPVRELVSNYVQCYLTEVQIKNLLFINDPTASMPTNQLSNLINYARRKNNPEIFSNKAEKDQQTNIKLLQEENKQLKVELKESNAQVEKLNALVSKQMKDIEKLSGYISKLNKDMEELKEKLKACEDEIIRDDSSNSSSPPPYKKKKIEKAMSTSSSYDLISTILTKPNKTSNDLHEIINKWRDDLTKNEEYLLQYAYQLSQKQASLNKTTESFIEAQNLLGNIEDNLEQFQLSTEALHKYNNELENNIEQLNNDSKTRLPNILSNMKIEQDRPMVNDLMESVDNQLNELVETTKQLYGTLQIGTDSSIVKTIDELQTCFRDIDNIQETMKQIKL</sequence>
<reference evidence="3" key="1">
    <citation type="submission" date="2021-02" db="EMBL/GenBank/DDBJ databases">
        <authorList>
            <person name="Nowell W R."/>
        </authorList>
    </citation>
    <scope>NUCLEOTIDE SEQUENCE</scope>
</reference>